<accession>A0ABU7LRW8</accession>
<sequence>MTDAPLGLYVHWPYCARICPYCDFNVYKARGDDEALFQSLVADLGYWAERLERRSLVSIHFGGGTPSLMTPAQIGELIGKAELMFGFAPLIEIGLEANPNDSDGFEGFRAAGINRLSLGVQSFQDDALVALGRDHDGAAAHRSHELARKNFDAVSLDLIYAREGQTLADWEAELTAILSEQPGHVSAYQLTIEPGTAFDRRVARGELIPPGDSLGAELYTLTQTLCADAGMTGYEISNHCREGQSSRHNRLYWEGADWIGIGPGAHGRMGNFRSGGRVASTTVLKPAAYIEQVTRTGCGSDIETLSALDEARERILMGLRISDGLDIDRITALTGHSIDLEEAGRLERQGLIGIDDRIVRLTPDGRLYADGIAQLLCP</sequence>
<evidence type="ECO:0000259" key="3">
    <source>
        <dbReference type="PROSITE" id="PS51918"/>
    </source>
</evidence>
<dbReference type="SFLD" id="SFLDG01065">
    <property type="entry name" value="anaerobic_coproporphyrinogen-I"/>
    <property type="match status" value="1"/>
</dbReference>
<evidence type="ECO:0000256" key="1">
    <source>
        <dbReference type="ARBA" id="ARBA00006100"/>
    </source>
</evidence>
<dbReference type="NCBIfam" id="TIGR00539">
    <property type="entry name" value="hemN_rel"/>
    <property type="match status" value="1"/>
</dbReference>
<comment type="caution">
    <text evidence="4">The sequence shown here is derived from an EMBL/GenBank/DDBJ whole genome shotgun (WGS) entry which is preliminary data.</text>
</comment>
<dbReference type="Pfam" id="PF04055">
    <property type="entry name" value="Radical_SAM"/>
    <property type="match status" value="1"/>
</dbReference>
<keyword evidence="2" id="KW-0408">Iron</keyword>
<dbReference type="CDD" id="cd01335">
    <property type="entry name" value="Radical_SAM"/>
    <property type="match status" value="1"/>
</dbReference>
<evidence type="ECO:0000313" key="4">
    <source>
        <dbReference type="EMBL" id="MEE2526667.1"/>
    </source>
</evidence>
<feature type="domain" description="Radical SAM core" evidence="3">
    <location>
        <begin position="1"/>
        <end position="232"/>
    </location>
</feature>
<proteinExistence type="inferred from homology"/>
<dbReference type="SMART" id="SM00729">
    <property type="entry name" value="Elp3"/>
    <property type="match status" value="1"/>
</dbReference>
<dbReference type="InterPro" id="IPR006638">
    <property type="entry name" value="Elp3/MiaA/NifB-like_rSAM"/>
</dbReference>
<keyword evidence="2" id="KW-0949">S-adenosyl-L-methionine</keyword>
<keyword evidence="2" id="KW-0411">Iron-sulfur</keyword>
<dbReference type="SFLD" id="SFLDS00029">
    <property type="entry name" value="Radical_SAM"/>
    <property type="match status" value="1"/>
</dbReference>
<name>A0ABU7LRW8_9PROT</name>
<dbReference type="InterPro" id="IPR058240">
    <property type="entry name" value="rSAM_sf"/>
</dbReference>
<keyword evidence="2" id="KW-0963">Cytoplasm</keyword>
<dbReference type="SFLD" id="SFLDF00562">
    <property type="entry name" value="HemN-like__clustered_with_heat"/>
    <property type="match status" value="1"/>
</dbReference>
<dbReference type="InterPro" id="IPR010723">
    <property type="entry name" value="HemN_C"/>
</dbReference>
<dbReference type="SFLD" id="SFLDF00288">
    <property type="entry name" value="HemN-like__clustered_with_nucl"/>
    <property type="match status" value="1"/>
</dbReference>
<keyword evidence="2" id="KW-0479">Metal-binding</keyword>
<dbReference type="PANTHER" id="PTHR13932:SF5">
    <property type="entry name" value="RADICAL S-ADENOSYL METHIONINE DOMAIN-CONTAINING PROTEIN 1, MITOCHONDRIAL"/>
    <property type="match status" value="1"/>
</dbReference>
<dbReference type="PANTHER" id="PTHR13932">
    <property type="entry name" value="COPROPORPHYRINIGEN III OXIDASE"/>
    <property type="match status" value="1"/>
</dbReference>
<dbReference type="EMBL" id="JAZDRP010000005">
    <property type="protein sequence ID" value="MEE2526667.1"/>
    <property type="molecule type" value="Genomic_DNA"/>
</dbReference>
<comment type="subcellular location">
    <subcellularLocation>
        <location evidence="2">Cytoplasm</location>
    </subcellularLocation>
</comment>
<dbReference type="RefSeq" id="WP_330199329.1">
    <property type="nucleotide sequence ID" value="NZ_JAZDRP010000005.1"/>
</dbReference>
<gene>
    <name evidence="4" type="primary">hemW</name>
    <name evidence="4" type="ORF">V0U79_09830</name>
</gene>
<dbReference type="SUPFAM" id="SSF102114">
    <property type="entry name" value="Radical SAM enzymes"/>
    <property type="match status" value="1"/>
</dbReference>
<comment type="similarity">
    <text evidence="1">Belongs to the anaerobic coproporphyrinogen-III oxidase family. HemW subfamily.</text>
</comment>
<keyword evidence="2" id="KW-0143">Chaperone</keyword>
<dbReference type="PROSITE" id="PS51918">
    <property type="entry name" value="RADICAL_SAM"/>
    <property type="match status" value="1"/>
</dbReference>
<protein>
    <recommendedName>
        <fullName evidence="2">Heme chaperone HemW</fullName>
    </recommendedName>
</protein>
<keyword evidence="2" id="KW-0004">4Fe-4S</keyword>
<dbReference type="InterPro" id="IPR004559">
    <property type="entry name" value="HemW-like"/>
</dbReference>
<dbReference type="InterPro" id="IPR007197">
    <property type="entry name" value="rSAM"/>
</dbReference>
<evidence type="ECO:0000313" key="5">
    <source>
        <dbReference type="Proteomes" id="UP001354971"/>
    </source>
</evidence>
<comment type="function">
    <text evidence="2">Probably acts as a heme chaperone, transferring heme to an unknown acceptor. Binds one molecule of heme per monomer, possibly covalently. Binds 1 [4Fe-4S] cluster. The cluster is coordinated with 3 cysteines and an exchangeable S-adenosyl-L-methionine.</text>
</comment>
<keyword evidence="2" id="KW-0349">Heme</keyword>
<evidence type="ECO:0000256" key="2">
    <source>
        <dbReference type="RuleBase" id="RU364116"/>
    </source>
</evidence>
<organism evidence="4 5">
    <name type="scientific">Hyphobacterium lacteum</name>
    <dbReference type="NCBI Taxonomy" id="3116575"/>
    <lineage>
        <taxon>Bacteria</taxon>
        <taxon>Pseudomonadati</taxon>
        <taxon>Pseudomonadota</taxon>
        <taxon>Alphaproteobacteria</taxon>
        <taxon>Maricaulales</taxon>
        <taxon>Maricaulaceae</taxon>
        <taxon>Hyphobacterium</taxon>
    </lineage>
</organism>
<dbReference type="Pfam" id="PF06969">
    <property type="entry name" value="HemN_C"/>
    <property type="match status" value="1"/>
</dbReference>
<keyword evidence="5" id="KW-1185">Reference proteome</keyword>
<dbReference type="Gene3D" id="3.30.750.200">
    <property type="match status" value="1"/>
</dbReference>
<dbReference type="Proteomes" id="UP001354971">
    <property type="component" value="Unassembled WGS sequence"/>
</dbReference>
<dbReference type="InterPro" id="IPR034505">
    <property type="entry name" value="Coproporphyrinogen-III_oxidase"/>
</dbReference>
<reference evidence="4 5" key="1">
    <citation type="submission" date="2024-01" db="EMBL/GenBank/DDBJ databases">
        <title>Hyphobacterium bacterium isolated from marine sediment.</title>
        <authorList>
            <person name="Zhao S."/>
        </authorList>
    </citation>
    <scope>NUCLEOTIDE SEQUENCE [LARGE SCALE GENOMIC DNA]</scope>
    <source>
        <strain evidence="5">HN65</strain>
    </source>
</reference>